<dbReference type="PANTHER" id="PTHR31286:SF178">
    <property type="entry name" value="DUF4283 DOMAIN-CONTAINING PROTEIN"/>
    <property type="match status" value="1"/>
</dbReference>
<dbReference type="OrthoDB" id="1751967at2759"/>
<dbReference type="PROSITE" id="PS50158">
    <property type="entry name" value="ZF_CCHC"/>
    <property type="match status" value="1"/>
</dbReference>
<feature type="compositionally biased region" description="Basic and acidic residues" evidence="2">
    <location>
        <begin position="188"/>
        <end position="199"/>
    </location>
</feature>
<dbReference type="Pfam" id="PF14111">
    <property type="entry name" value="DUF4283"/>
    <property type="match status" value="1"/>
</dbReference>
<dbReference type="EMBL" id="VAHF01000001">
    <property type="protein sequence ID" value="TXG72139.1"/>
    <property type="molecule type" value="Genomic_DNA"/>
</dbReference>
<dbReference type="InterPro" id="IPR040256">
    <property type="entry name" value="At4g02000-like"/>
</dbReference>
<dbReference type="GO" id="GO:0008270">
    <property type="term" value="F:zinc ion binding"/>
    <property type="evidence" value="ECO:0007669"/>
    <property type="project" value="UniProtKB-KW"/>
</dbReference>
<evidence type="ECO:0000313" key="5">
    <source>
        <dbReference type="Proteomes" id="UP000323000"/>
    </source>
</evidence>
<evidence type="ECO:0000256" key="1">
    <source>
        <dbReference type="PROSITE-ProRule" id="PRU00047"/>
    </source>
</evidence>
<keyword evidence="1" id="KW-0479">Metal-binding</keyword>
<proteinExistence type="predicted"/>
<feature type="compositionally biased region" description="Polar residues" evidence="2">
    <location>
        <begin position="200"/>
        <end position="219"/>
    </location>
</feature>
<dbReference type="InterPro" id="IPR025836">
    <property type="entry name" value="Zn_knuckle_CX2CX4HX4C"/>
</dbReference>
<organism evidence="4 5">
    <name type="scientific">Acer yangbiense</name>
    <dbReference type="NCBI Taxonomy" id="1000413"/>
    <lineage>
        <taxon>Eukaryota</taxon>
        <taxon>Viridiplantae</taxon>
        <taxon>Streptophyta</taxon>
        <taxon>Embryophyta</taxon>
        <taxon>Tracheophyta</taxon>
        <taxon>Spermatophyta</taxon>
        <taxon>Magnoliopsida</taxon>
        <taxon>eudicotyledons</taxon>
        <taxon>Gunneridae</taxon>
        <taxon>Pentapetalae</taxon>
        <taxon>rosids</taxon>
        <taxon>malvids</taxon>
        <taxon>Sapindales</taxon>
        <taxon>Sapindaceae</taxon>
        <taxon>Hippocastanoideae</taxon>
        <taxon>Acereae</taxon>
        <taxon>Acer</taxon>
    </lineage>
</organism>
<sequence>MIVEEDNAVLEATEEVQHDGVGDMDRSLVGKVLSGKRVNRDAFKSLIDQLWNPFGKVEIELISDNTFMFYFVNREERNRRSAKWLAEQIGVVVELLSDSRECWDNLLINSLKLGKTEDIVVVGLKYERLPDFCFVCGRIGHVVNECTDELARLGALDGSTTRFGQWLKAPVPDKFQSKFSGQASGSSSERDRVKDKEPNSSEGGSLNLQSRSLASQNRESTNAALIVREVTAEVRLETLPPTRAMGPPQPDRMAIDGPISGPGPSAMALRQTVSESSGGWVSGSMGPKLKEASPRIDVSVPKVEVQMLDAIEEPQKKKLEQVTPIKKTGKKWKRAARGVDQL</sequence>
<accession>A0A5C7ISQ0</accession>
<dbReference type="Pfam" id="PF14392">
    <property type="entry name" value="zf-CCHC_4"/>
    <property type="match status" value="1"/>
</dbReference>
<evidence type="ECO:0000256" key="2">
    <source>
        <dbReference type="SAM" id="MobiDB-lite"/>
    </source>
</evidence>
<dbReference type="InterPro" id="IPR001878">
    <property type="entry name" value="Znf_CCHC"/>
</dbReference>
<name>A0A5C7ISQ0_9ROSI</name>
<protein>
    <recommendedName>
        <fullName evidence="3">CCHC-type domain-containing protein</fullName>
    </recommendedName>
</protein>
<dbReference type="InterPro" id="IPR025558">
    <property type="entry name" value="DUF4283"/>
</dbReference>
<feature type="region of interest" description="Disordered" evidence="2">
    <location>
        <begin position="175"/>
        <end position="219"/>
    </location>
</feature>
<dbReference type="PANTHER" id="PTHR31286">
    <property type="entry name" value="GLYCINE-RICH CELL WALL STRUCTURAL PROTEIN 1.8-LIKE"/>
    <property type="match status" value="1"/>
</dbReference>
<comment type="caution">
    <text evidence="4">The sequence shown here is derived from an EMBL/GenBank/DDBJ whole genome shotgun (WGS) entry which is preliminary data.</text>
</comment>
<dbReference type="GO" id="GO:0003676">
    <property type="term" value="F:nucleic acid binding"/>
    <property type="evidence" value="ECO:0007669"/>
    <property type="project" value="InterPro"/>
</dbReference>
<keyword evidence="1" id="KW-0862">Zinc</keyword>
<keyword evidence="5" id="KW-1185">Reference proteome</keyword>
<dbReference type="Proteomes" id="UP000323000">
    <property type="component" value="Chromosome 1"/>
</dbReference>
<feature type="domain" description="CCHC-type" evidence="3">
    <location>
        <begin position="133"/>
        <end position="148"/>
    </location>
</feature>
<keyword evidence="1" id="KW-0863">Zinc-finger</keyword>
<evidence type="ECO:0000313" key="4">
    <source>
        <dbReference type="EMBL" id="TXG72139.1"/>
    </source>
</evidence>
<dbReference type="AlphaFoldDB" id="A0A5C7ISQ0"/>
<reference evidence="5" key="1">
    <citation type="journal article" date="2019" name="Gigascience">
        <title>De novo genome assembly of the endangered Acer yangbiense, a plant species with extremely small populations endemic to Yunnan Province, China.</title>
        <authorList>
            <person name="Yang J."/>
            <person name="Wariss H.M."/>
            <person name="Tao L."/>
            <person name="Zhang R."/>
            <person name="Yun Q."/>
            <person name="Hollingsworth P."/>
            <person name="Dao Z."/>
            <person name="Luo G."/>
            <person name="Guo H."/>
            <person name="Ma Y."/>
            <person name="Sun W."/>
        </authorList>
    </citation>
    <scope>NUCLEOTIDE SEQUENCE [LARGE SCALE GENOMIC DNA]</scope>
    <source>
        <strain evidence="5">cv. Malutang</strain>
    </source>
</reference>
<evidence type="ECO:0000259" key="3">
    <source>
        <dbReference type="PROSITE" id="PS50158"/>
    </source>
</evidence>
<gene>
    <name evidence="4" type="ORF">EZV62_000718</name>
</gene>
<feature type="compositionally biased region" description="Low complexity" evidence="2">
    <location>
        <begin position="177"/>
        <end position="187"/>
    </location>
</feature>